<gene>
    <name evidence="5" type="ORF">EV192_11796</name>
</gene>
<dbReference type="EMBL" id="SLWS01000017">
    <property type="protein sequence ID" value="TCO47356.1"/>
    <property type="molecule type" value="Genomic_DNA"/>
</dbReference>
<feature type="binding site" evidence="4">
    <location>
        <position position="86"/>
    </location>
    <ligand>
        <name>Mg(2+)</name>
        <dbReference type="ChEBI" id="CHEBI:18420"/>
        <label>1</label>
        <note>catalytic</note>
    </ligand>
</feature>
<dbReference type="InterPro" id="IPR020583">
    <property type="entry name" value="Inositol_monoP_metal-BS"/>
</dbReference>
<dbReference type="PANTHER" id="PTHR20854">
    <property type="entry name" value="INOSITOL MONOPHOSPHATASE"/>
    <property type="match status" value="1"/>
</dbReference>
<proteinExistence type="predicted"/>
<comment type="caution">
    <text evidence="5">The sequence shown here is derived from an EMBL/GenBank/DDBJ whole genome shotgun (WGS) entry which is preliminary data.</text>
</comment>
<dbReference type="GO" id="GO:0006020">
    <property type="term" value="P:inositol metabolic process"/>
    <property type="evidence" value="ECO:0007669"/>
    <property type="project" value="TreeGrafter"/>
</dbReference>
<dbReference type="AlphaFoldDB" id="A0A4R2ISD1"/>
<dbReference type="InterPro" id="IPR000760">
    <property type="entry name" value="Inositol_monophosphatase-like"/>
</dbReference>
<accession>A0A4R2ISD1</accession>
<feature type="binding site" evidence="4">
    <location>
        <position position="88"/>
    </location>
    <ligand>
        <name>Mg(2+)</name>
        <dbReference type="ChEBI" id="CHEBI:18420"/>
        <label>1</label>
        <note>catalytic</note>
    </ligand>
</feature>
<keyword evidence="1 4" id="KW-0479">Metal-binding</keyword>
<dbReference type="PRINTS" id="PR00377">
    <property type="entry name" value="IMPHPHTASES"/>
</dbReference>
<dbReference type="GO" id="GO:0007165">
    <property type="term" value="P:signal transduction"/>
    <property type="evidence" value="ECO:0007669"/>
    <property type="project" value="TreeGrafter"/>
</dbReference>
<feature type="binding site" evidence="4">
    <location>
        <position position="212"/>
    </location>
    <ligand>
        <name>Mg(2+)</name>
        <dbReference type="ChEBI" id="CHEBI:18420"/>
        <label>1</label>
        <note>catalytic</note>
    </ligand>
</feature>
<dbReference type="Proteomes" id="UP000295680">
    <property type="component" value="Unassembled WGS sequence"/>
</dbReference>
<feature type="binding site" evidence="4">
    <location>
        <position position="70"/>
    </location>
    <ligand>
        <name>Mg(2+)</name>
        <dbReference type="ChEBI" id="CHEBI:18420"/>
        <label>1</label>
        <note>catalytic</note>
    </ligand>
</feature>
<sequence>MTAVDRSLLDFAVDLTLRAGRLAAERFMNGVGPVSVKQDGSEVTEVDLMVEDLMRTALATYAPDDEIYGEEAGTSTGSSGRRWVIDPIDGTTYFARRVPLFQNVLAFEDEHGPAVSVINRPMSNELIYAGRGHGCWQLLAGNETRRQVRVGSRRTLGGAGTQTGNPATWSDELLLALHRKVFLMGYTGGVTDLVTDRVDAVVVAGFPMGYEDLAPLPVLVEEAGGKVTDLSGGPVLTGDGTVLATNESLHGAFLDVVRDLPRSRDWRALQEH</sequence>
<dbReference type="Pfam" id="PF00459">
    <property type="entry name" value="Inositol_P"/>
    <property type="match status" value="1"/>
</dbReference>
<dbReference type="Gene3D" id="3.40.190.80">
    <property type="match status" value="1"/>
</dbReference>
<evidence type="ECO:0000256" key="3">
    <source>
        <dbReference type="ARBA" id="ARBA00022842"/>
    </source>
</evidence>
<dbReference type="PROSITE" id="PS00629">
    <property type="entry name" value="IMP_1"/>
    <property type="match status" value="1"/>
</dbReference>
<evidence type="ECO:0000313" key="5">
    <source>
        <dbReference type="EMBL" id="TCO47356.1"/>
    </source>
</evidence>
<keyword evidence="3 4" id="KW-0460">Magnesium</keyword>
<protein>
    <submittedName>
        <fullName evidence="5">Histidinol-phosphatase</fullName>
    </submittedName>
</protein>
<reference evidence="5 6" key="1">
    <citation type="submission" date="2019-03" db="EMBL/GenBank/DDBJ databases">
        <title>Genomic Encyclopedia of Type Strains, Phase IV (KMG-IV): sequencing the most valuable type-strain genomes for metagenomic binning, comparative biology and taxonomic classification.</title>
        <authorList>
            <person name="Goeker M."/>
        </authorList>
    </citation>
    <scope>NUCLEOTIDE SEQUENCE [LARGE SCALE GENOMIC DNA]</scope>
    <source>
        <strain evidence="5 6">DSM 45934</strain>
    </source>
</reference>
<feature type="binding site" evidence="4">
    <location>
        <position position="89"/>
    </location>
    <ligand>
        <name>Mg(2+)</name>
        <dbReference type="ChEBI" id="CHEBI:18420"/>
        <label>1</label>
        <note>catalytic</note>
    </ligand>
</feature>
<dbReference type="PANTHER" id="PTHR20854:SF4">
    <property type="entry name" value="INOSITOL-1-MONOPHOSPHATASE-RELATED"/>
    <property type="match status" value="1"/>
</dbReference>
<keyword evidence="2" id="KW-0378">Hydrolase</keyword>
<dbReference type="SUPFAM" id="SSF56655">
    <property type="entry name" value="Carbohydrate phosphatase"/>
    <property type="match status" value="1"/>
</dbReference>
<evidence type="ECO:0000256" key="1">
    <source>
        <dbReference type="ARBA" id="ARBA00022723"/>
    </source>
</evidence>
<dbReference type="GO" id="GO:0008934">
    <property type="term" value="F:inositol monophosphate 1-phosphatase activity"/>
    <property type="evidence" value="ECO:0007669"/>
    <property type="project" value="TreeGrafter"/>
</dbReference>
<keyword evidence="6" id="KW-1185">Reference proteome</keyword>
<dbReference type="Gene3D" id="3.30.540.10">
    <property type="entry name" value="Fructose-1,6-Bisphosphatase, subunit A, domain 1"/>
    <property type="match status" value="1"/>
</dbReference>
<organism evidence="5 6">
    <name type="scientific">Actinocrispum wychmicini</name>
    <dbReference type="NCBI Taxonomy" id="1213861"/>
    <lineage>
        <taxon>Bacteria</taxon>
        <taxon>Bacillati</taxon>
        <taxon>Actinomycetota</taxon>
        <taxon>Actinomycetes</taxon>
        <taxon>Pseudonocardiales</taxon>
        <taxon>Pseudonocardiaceae</taxon>
        <taxon>Actinocrispum</taxon>
    </lineage>
</organism>
<dbReference type="OrthoDB" id="9772456at2"/>
<comment type="cofactor">
    <cofactor evidence="4">
        <name>Mg(2+)</name>
        <dbReference type="ChEBI" id="CHEBI:18420"/>
    </cofactor>
</comment>
<evidence type="ECO:0000313" key="6">
    <source>
        <dbReference type="Proteomes" id="UP000295680"/>
    </source>
</evidence>
<evidence type="ECO:0000256" key="2">
    <source>
        <dbReference type="ARBA" id="ARBA00022801"/>
    </source>
</evidence>
<dbReference type="GO" id="GO:0046872">
    <property type="term" value="F:metal ion binding"/>
    <property type="evidence" value="ECO:0007669"/>
    <property type="project" value="UniProtKB-KW"/>
</dbReference>
<evidence type="ECO:0000256" key="4">
    <source>
        <dbReference type="PIRSR" id="PIRSR600760-2"/>
    </source>
</evidence>
<name>A0A4R2ISD1_9PSEU</name>